<proteinExistence type="predicted"/>
<dbReference type="Pfam" id="PF13560">
    <property type="entry name" value="HTH_31"/>
    <property type="match status" value="1"/>
</dbReference>
<dbReference type="InterPro" id="IPR001387">
    <property type="entry name" value="Cro/C1-type_HTH"/>
</dbReference>
<protein>
    <submittedName>
        <fullName evidence="2">Transcriptional regulator</fullName>
    </submittedName>
</protein>
<dbReference type="CDD" id="cd00093">
    <property type="entry name" value="HTH_XRE"/>
    <property type="match status" value="1"/>
</dbReference>
<dbReference type="InterPro" id="IPR043917">
    <property type="entry name" value="DUF5753"/>
</dbReference>
<feature type="domain" description="HTH cro/C1-type" evidence="1">
    <location>
        <begin position="18"/>
        <end position="62"/>
    </location>
</feature>
<dbReference type="Pfam" id="PF19054">
    <property type="entry name" value="DUF5753"/>
    <property type="match status" value="1"/>
</dbReference>
<evidence type="ECO:0000259" key="1">
    <source>
        <dbReference type="PROSITE" id="PS50943"/>
    </source>
</evidence>
<dbReference type="GO" id="GO:0003677">
    <property type="term" value="F:DNA binding"/>
    <property type="evidence" value="ECO:0007669"/>
    <property type="project" value="InterPro"/>
</dbReference>
<dbReference type="SMART" id="SM00530">
    <property type="entry name" value="HTH_XRE"/>
    <property type="match status" value="1"/>
</dbReference>
<reference evidence="2" key="2">
    <citation type="submission" date="2020-09" db="EMBL/GenBank/DDBJ databases">
        <authorList>
            <person name="Sun Q."/>
            <person name="Ohkuma M."/>
        </authorList>
    </citation>
    <scope>NUCLEOTIDE SEQUENCE</scope>
    <source>
        <strain evidence="2">JCM 3035</strain>
    </source>
</reference>
<gene>
    <name evidence="2" type="ORF">GCM10010094_09060</name>
</gene>
<dbReference type="SUPFAM" id="SSF47413">
    <property type="entry name" value="lambda repressor-like DNA-binding domains"/>
    <property type="match status" value="1"/>
</dbReference>
<dbReference type="Proteomes" id="UP000637788">
    <property type="component" value="Unassembled WGS sequence"/>
</dbReference>
<reference evidence="2" key="1">
    <citation type="journal article" date="2014" name="Int. J. Syst. Evol. Microbiol.">
        <title>Complete genome sequence of Corynebacterium casei LMG S-19264T (=DSM 44701T), isolated from a smear-ripened cheese.</title>
        <authorList>
            <consortium name="US DOE Joint Genome Institute (JGI-PGF)"/>
            <person name="Walter F."/>
            <person name="Albersmeier A."/>
            <person name="Kalinowski J."/>
            <person name="Ruckert C."/>
        </authorList>
    </citation>
    <scope>NUCLEOTIDE SEQUENCE</scope>
    <source>
        <strain evidence="2">JCM 3035</strain>
    </source>
</reference>
<dbReference type="AlphaFoldDB" id="A0A917QHH3"/>
<organism evidence="2 3">
    <name type="scientific">Streptomyces flaveus</name>
    <dbReference type="NCBI Taxonomy" id="66370"/>
    <lineage>
        <taxon>Bacteria</taxon>
        <taxon>Bacillati</taxon>
        <taxon>Actinomycetota</taxon>
        <taxon>Actinomycetes</taxon>
        <taxon>Kitasatosporales</taxon>
        <taxon>Streptomycetaceae</taxon>
        <taxon>Streptomyces</taxon>
        <taxon>Streptomyces aurantiacus group</taxon>
    </lineage>
</organism>
<evidence type="ECO:0000313" key="3">
    <source>
        <dbReference type="Proteomes" id="UP000637788"/>
    </source>
</evidence>
<comment type="caution">
    <text evidence="2">The sequence shown here is derived from an EMBL/GenBank/DDBJ whole genome shotgun (WGS) entry which is preliminary data.</text>
</comment>
<dbReference type="RefSeq" id="WP_189320583.1">
    <property type="nucleotide sequence ID" value="NZ_BMPQ01000002.1"/>
</dbReference>
<evidence type="ECO:0000313" key="2">
    <source>
        <dbReference type="EMBL" id="GGK51035.1"/>
    </source>
</evidence>
<dbReference type="EMBL" id="BMPQ01000002">
    <property type="protein sequence ID" value="GGK51035.1"/>
    <property type="molecule type" value="Genomic_DNA"/>
</dbReference>
<sequence length="283" mass="31357">MPPRSTPTERQKRLGAELRKMRLAADVTTEYAAGLLGLDRAKISNIEAGVRTITADRLRTLACNYACHDKAYVDALVDMAGDRTRGWWDAYRGQLSAGLLDIAELEWHAKSVRAGLAMHMPGLLQTDSYARTLFGAALPPLSPAEVELRVALRLQRQQVLYRNEPITYVGYVHEAALRVEFGGAKVMRGQLDHLCDVSERDNIDVRVIPFKAGAFPGAGQAVIYAEGPVPQLDTVELDSAHGPEFTHGQSQLDKYRAHLDWMETASLSPSASRDFIRDIARQF</sequence>
<name>A0A917QHH3_9ACTN</name>
<accession>A0A917QHH3</accession>
<dbReference type="InterPro" id="IPR010982">
    <property type="entry name" value="Lambda_DNA-bd_dom_sf"/>
</dbReference>
<keyword evidence="3" id="KW-1185">Reference proteome</keyword>
<dbReference type="Gene3D" id="1.10.260.40">
    <property type="entry name" value="lambda repressor-like DNA-binding domains"/>
    <property type="match status" value="1"/>
</dbReference>
<dbReference type="PROSITE" id="PS50943">
    <property type="entry name" value="HTH_CROC1"/>
    <property type="match status" value="1"/>
</dbReference>